<accession>A0A346NBF5</accession>
<dbReference type="PANTHER" id="PTHR10000">
    <property type="entry name" value="PHOSPHOSERINE PHOSPHATASE"/>
    <property type="match status" value="1"/>
</dbReference>
<dbReference type="InterPro" id="IPR000150">
    <property type="entry name" value="Cof"/>
</dbReference>
<name>A0A372KLR0_9STRE</name>
<dbReference type="CDD" id="cd07518">
    <property type="entry name" value="HAD_YbiV-Like"/>
    <property type="match status" value="1"/>
</dbReference>
<dbReference type="Proteomes" id="UP000246115">
    <property type="component" value="Chromosome"/>
</dbReference>
<reference evidence="4" key="3">
    <citation type="submission" date="2018-08" db="EMBL/GenBank/DDBJ databases">
        <title>Streptococcus chenjunshii sp. nov., isolated from stools sample of the Tibetan antelope in the Qinghai-Tibet plateau, China.</title>
        <authorList>
            <person name="Tian Z."/>
        </authorList>
    </citation>
    <scope>NUCLEOTIDE SEQUENCE [LARGE SCALE GENOMIC DNA]</scope>
    <source>
        <strain evidence="4">Z15</strain>
    </source>
</reference>
<reference evidence="2 6" key="1">
    <citation type="submission" date="2018-08" db="EMBL/GenBank/DDBJ databases">
        <title>Draft genome of Streptococcus sp .nov. Z2.</title>
        <authorList>
            <person name="Tian Z."/>
        </authorList>
    </citation>
    <scope>NUCLEOTIDE SEQUENCE [LARGE SCALE GENOMIC DNA]</scope>
    <source>
        <strain evidence="2 6">Z2</strain>
    </source>
</reference>
<keyword evidence="3" id="KW-0378">Hydrolase</keyword>
<keyword evidence="6" id="KW-1185">Reference proteome</keyword>
<dbReference type="InterPro" id="IPR036412">
    <property type="entry name" value="HAD-like_sf"/>
</dbReference>
<dbReference type="EMBL" id="QVQZ01000029">
    <property type="protein sequence ID" value="RFU52518.1"/>
    <property type="molecule type" value="Genomic_DNA"/>
</dbReference>
<evidence type="ECO:0000313" key="5">
    <source>
        <dbReference type="Proteomes" id="UP000262901"/>
    </source>
</evidence>
<dbReference type="GO" id="GO:0000287">
    <property type="term" value="F:magnesium ion binding"/>
    <property type="evidence" value="ECO:0007669"/>
    <property type="project" value="TreeGrafter"/>
</dbReference>
<gene>
    <name evidence="1" type="ORF">DDV21_004290</name>
    <name evidence="2" type="ORF">DDV22_09245</name>
    <name evidence="3" type="ORF">DDV23_09200</name>
</gene>
<dbReference type="GO" id="GO:0016791">
    <property type="term" value="F:phosphatase activity"/>
    <property type="evidence" value="ECO:0007669"/>
    <property type="project" value="TreeGrafter"/>
</dbReference>
<reference evidence="3 5" key="2">
    <citation type="submission" date="2018-08" db="EMBL/GenBank/DDBJ databases">
        <title>Draft genome of Streptococcus sp. nov. Z1.</title>
        <authorList>
            <person name="Tian Z."/>
        </authorList>
    </citation>
    <scope>NUCLEOTIDE SEQUENCE [LARGE SCALE GENOMIC DNA]</scope>
    <source>
        <strain evidence="3">Z1</strain>
        <strain evidence="5">Z1(2018)</strain>
    </source>
</reference>
<dbReference type="EMBL" id="CP031733">
    <property type="protein sequence ID" value="AXQ78350.1"/>
    <property type="molecule type" value="Genomic_DNA"/>
</dbReference>
<dbReference type="SUPFAM" id="SSF56784">
    <property type="entry name" value="HAD-like"/>
    <property type="match status" value="1"/>
</dbReference>
<dbReference type="InterPro" id="IPR006379">
    <property type="entry name" value="HAD-SF_hydro_IIB"/>
</dbReference>
<dbReference type="RefSeq" id="WP_116878808.1">
    <property type="nucleotide sequence ID" value="NZ_CP031733.1"/>
</dbReference>
<evidence type="ECO:0000313" key="1">
    <source>
        <dbReference type="EMBL" id="AXQ78350.1"/>
    </source>
</evidence>
<dbReference type="SFLD" id="SFLDG01140">
    <property type="entry name" value="C2.B:_Phosphomannomutase_and_P"/>
    <property type="match status" value="1"/>
</dbReference>
<dbReference type="KEGG" id="schj:DDV21_004290"/>
<dbReference type="OrthoDB" id="9814970at2"/>
<dbReference type="NCBIfam" id="TIGR01484">
    <property type="entry name" value="HAD-SF-IIB"/>
    <property type="match status" value="1"/>
</dbReference>
<dbReference type="SFLD" id="SFLDS00003">
    <property type="entry name" value="Haloacid_Dehalogenase"/>
    <property type="match status" value="1"/>
</dbReference>
<dbReference type="Proteomes" id="UP000264056">
    <property type="component" value="Unassembled WGS sequence"/>
</dbReference>
<evidence type="ECO:0000313" key="6">
    <source>
        <dbReference type="Proteomes" id="UP000264056"/>
    </source>
</evidence>
<evidence type="ECO:0000313" key="2">
    <source>
        <dbReference type="EMBL" id="RFU50313.1"/>
    </source>
</evidence>
<accession>A0A372KLR0</accession>
<dbReference type="EMBL" id="QVQY01000032">
    <property type="protein sequence ID" value="RFU50313.1"/>
    <property type="molecule type" value="Genomic_DNA"/>
</dbReference>
<sequence>MARAFKLVVTDMDGTFLNHQGEFSMERLKAVIENFKRKGILFAAASGRSLSNLETTFAEVKNDMAFIAENGTLVSYESAVIFEAAIPKAHYLQALADLRQVPHFNPKNVILSGRQGAYILAQADSAFFDYMSYYYGNLRRVADFEEINDSILKIDTKFPPEHTDISEQLINQQLQDLTAVTTGFGAIDIITKNINKGTAVQKLCERLGVSSQDVLAFGDNLNDYEMLAYAGCAVAPKNARKEIKRLADQIIADHKEFSVMSYIEKL</sequence>
<dbReference type="Gene3D" id="3.30.1240.10">
    <property type="match status" value="1"/>
</dbReference>
<evidence type="ECO:0000313" key="4">
    <source>
        <dbReference type="Proteomes" id="UP000246115"/>
    </source>
</evidence>
<organism evidence="3 5">
    <name type="scientific">Streptococcus chenjunshii</name>
    <dbReference type="NCBI Taxonomy" id="2173853"/>
    <lineage>
        <taxon>Bacteria</taxon>
        <taxon>Bacillati</taxon>
        <taxon>Bacillota</taxon>
        <taxon>Bacilli</taxon>
        <taxon>Lactobacillales</taxon>
        <taxon>Streptococcaceae</taxon>
        <taxon>Streptococcus</taxon>
    </lineage>
</organism>
<proteinExistence type="predicted"/>
<dbReference type="Proteomes" id="UP000262901">
    <property type="component" value="Unassembled WGS sequence"/>
</dbReference>
<dbReference type="InterPro" id="IPR023214">
    <property type="entry name" value="HAD_sf"/>
</dbReference>
<dbReference type="GO" id="GO:0005829">
    <property type="term" value="C:cytosol"/>
    <property type="evidence" value="ECO:0007669"/>
    <property type="project" value="TreeGrafter"/>
</dbReference>
<dbReference type="Pfam" id="PF08282">
    <property type="entry name" value="Hydrolase_3"/>
    <property type="match status" value="1"/>
</dbReference>
<dbReference type="Gene3D" id="3.40.50.1000">
    <property type="entry name" value="HAD superfamily/HAD-like"/>
    <property type="match status" value="1"/>
</dbReference>
<protein>
    <submittedName>
        <fullName evidence="3">HAD family hydrolase</fullName>
    </submittedName>
</protein>
<dbReference type="PANTHER" id="PTHR10000:SF53">
    <property type="entry name" value="5-AMINO-6-(5-PHOSPHO-D-RIBITYLAMINO)URACIL PHOSPHATASE YBJI-RELATED"/>
    <property type="match status" value="1"/>
</dbReference>
<reference evidence="1" key="4">
    <citation type="journal article" date="2019" name="Int. J. Syst. Evol. Microbiol.">
        <title>Streptococcus chenjunshii sp. nov. isolated from feces of Tibetan antelopes.</title>
        <authorList>
            <person name="Tian Z."/>
            <person name="Lu S."/>
            <person name="Jin D."/>
            <person name="Yang J."/>
            <person name="Pu J."/>
            <person name="Lai X.H."/>
            <person name="Bai X.N."/>
            <person name="Wu X.M."/>
            <person name="Li J."/>
            <person name="Wang S."/>
            <person name="Xu J."/>
        </authorList>
    </citation>
    <scope>NUCLEOTIDE SEQUENCE</scope>
    <source>
        <strain evidence="1">Z15</strain>
    </source>
</reference>
<evidence type="ECO:0000313" key="3">
    <source>
        <dbReference type="EMBL" id="RFU52518.1"/>
    </source>
</evidence>
<dbReference type="AlphaFoldDB" id="A0A372KLR0"/>
<dbReference type="NCBIfam" id="TIGR00099">
    <property type="entry name" value="Cof-subfamily"/>
    <property type="match status" value="1"/>
</dbReference>